<keyword evidence="2" id="KW-0325">Glycoprotein</keyword>
<proteinExistence type="predicted"/>
<gene>
    <name evidence="4" type="ORF">DWY20_02000</name>
</gene>
<dbReference type="EMBL" id="QRUU01000005">
    <property type="protein sequence ID" value="RGR99610.1"/>
    <property type="molecule type" value="Genomic_DNA"/>
</dbReference>
<feature type="region of interest" description="Disordered" evidence="3">
    <location>
        <begin position="381"/>
        <end position="413"/>
    </location>
</feature>
<dbReference type="GO" id="GO:0046872">
    <property type="term" value="F:metal ion binding"/>
    <property type="evidence" value="ECO:0007669"/>
    <property type="project" value="UniProtKB-KW"/>
</dbReference>
<accession>A0A412GXC6</accession>
<protein>
    <submittedName>
        <fullName evidence="4">Pectate lyase</fullName>
    </submittedName>
</protein>
<dbReference type="InterPro" id="IPR011050">
    <property type="entry name" value="Pectin_lyase_fold/virulence"/>
</dbReference>
<sequence>MFIDMFFKRIGFLYILLGMFSYVQAQHLAFPEAEGYGKYTVGGRGGKVIKVTNLNDSGKGSFREAVEQGGARIVVFDVDGTIELKTPLRINHDSITIAGQTAPGDGICLKDNPLIVNANEVIIRYIRIRVGDKYKTDADGIGGGRYGQHHVILDHLTSSWSIDECLSIYKTKNLTVQWCMINQSLTCSVHTKGCHGFGGIWGGYKATFHHNLLANHSSRNPRFSSVDSTKMVDFRNNVVFNWGFKAAYGGGRYGEINMVANYYKPGPGTQCPYKLLDVAEDGTGRYYISGNILEGNVAVSQDNRKGVFGKDSLACLVSLPFAYETIQEDTPQEAYRRVLEQAGCSLVRDSYDSEIVSQIKRGISLYGKNGFIDTPAQAGGWPELRKGTPLQDSDGDGMPDKWEKEHKLNPQDAGDASSFTISKYYTNIELYINGLVKY</sequence>
<dbReference type="PANTHER" id="PTHR42970">
    <property type="entry name" value="PECTATE LYASE C-RELATED"/>
    <property type="match status" value="1"/>
</dbReference>
<dbReference type="InterPro" id="IPR012334">
    <property type="entry name" value="Pectin_lyas_fold"/>
</dbReference>
<keyword evidence="4" id="KW-0456">Lyase</keyword>
<dbReference type="GO" id="GO:0016829">
    <property type="term" value="F:lyase activity"/>
    <property type="evidence" value="ECO:0007669"/>
    <property type="project" value="UniProtKB-KW"/>
</dbReference>
<reference evidence="4 5" key="1">
    <citation type="submission" date="2018-08" db="EMBL/GenBank/DDBJ databases">
        <title>A genome reference for cultivated species of the human gut microbiota.</title>
        <authorList>
            <person name="Zou Y."/>
            <person name="Xue W."/>
            <person name="Luo G."/>
        </authorList>
    </citation>
    <scope>NUCLEOTIDE SEQUENCE [LARGE SCALE GENOMIC DNA]</scope>
    <source>
        <strain evidence="4 5">AF24-2</strain>
    </source>
</reference>
<dbReference type="SUPFAM" id="SSF51126">
    <property type="entry name" value="Pectin lyase-like"/>
    <property type="match status" value="1"/>
</dbReference>
<dbReference type="PANTHER" id="PTHR42970:SF1">
    <property type="entry name" value="PECTATE LYASE C-RELATED"/>
    <property type="match status" value="1"/>
</dbReference>
<dbReference type="InterPro" id="IPR052063">
    <property type="entry name" value="Polysaccharide_Lyase_1"/>
</dbReference>
<dbReference type="AlphaFoldDB" id="A0A412GXC6"/>
<organism evidence="4 5">
    <name type="scientific">Phocaeicola coprocola</name>
    <dbReference type="NCBI Taxonomy" id="310298"/>
    <lineage>
        <taxon>Bacteria</taxon>
        <taxon>Pseudomonadati</taxon>
        <taxon>Bacteroidota</taxon>
        <taxon>Bacteroidia</taxon>
        <taxon>Bacteroidales</taxon>
        <taxon>Bacteroidaceae</taxon>
        <taxon>Phocaeicola</taxon>
    </lineage>
</organism>
<evidence type="ECO:0000313" key="5">
    <source>
        <dbReference type="Proteomes" id="UP000285864"/>
    </source>
</evidence>
<evidence type="ECO:0000256" key="2">
    <source>
        <dbReference type="ARBA" id="ARBA00023180"/>
    </source>
</evidence>
<evidence type="ECO:0000313" key="4">
    <source>
        <dbReference type="EMBL" id="RGR99610.1"/>
    </source>
</evidence>
<comment type="caution">
    <text evidence="4">The sequence shown here is derived from an EMBL/GenBank/DDBJ whole genome shotgun (WGS) entry which is preliminary data.</text>
</comment>
<keyword evidence="1" id="KW-0479">Metal-binding</keyword>
<keyword evidence="5" id="KW-1185">Reference proteome</keyword>
<evidence type="ECO:0000256" key="3">
    <source>
        <dbReference type="SAM" id="MobiDB-lite"/>
    </source>
</evidence>
<dbReference type="Proteomes" id="UP000285864">
    <property type="component" value="Unassembled WGS sequence"/>
</dbReference>
<name>A0A412GXC6_9BACT</name>
<feature type="compositionally biased region" description="Basic and acidic residues" evidence="3">
    <location>
        <begin position="398"/>
        <end position="409"/>
    </location>
</feature>
<dbReference type="Gene3D" id="2.160.20.10">
    <property type="entry name" value="Single-stranded right-handed beta-helix, Pectin lyase-like"/>
    <property type="match status" value="1"/>
</dbReference>
<evidence type="ECO:0000256" key="1">
    <source>
        <dbReference type="ARBA" id="ARBA00022723"/>
    </source>
</evidence>